<dbReference type="InterPro" id="IPR001128">
    <property type="entry name" value="Cyt_P450"/>
</dbReference>
<keyword evidence="3" id="KW-0349">Heme</keyword>
<comment type="cofactor">
    <cofactor evidence="1">
        <name>heme</name>
        <dbReference type="ChEBI" id="CHEBI:30413"/>
    </cofactor>
</comment>
<dbReference type="InterPro" id="IPR050121">
    <property type="entry name" value="Cytochrome_P450_monoxygenase"/>
</dbReference>
<dbReference type="InterPro" id="IPR002401">
    <property type="entry name" value="Cyt_P450_E_grp-I"/>
</dbReference>
<dbReference type="Pfam" id="PF00067">
    <property type="entry name" value="p450"/>
    <property type="match status" value="1"/>
</dbReference>
<dbReference type="PANTHER" id="PTHR24305">
    <property type="entry name" value="CYTOCHROME P450"/>
    <property type="match status" value="1"/>
</dbReference>
<dbReference type="CDD" id="cd11053">
    <property type="entry name" value="CYP110-like"/>
    <property type="match status" value="1"/>
</dbReference>
<protein>
    <submittedName>
        <fullName evidence="4">Cytochrome P450</fullName>
    </submittedName>
</protein>
<keyword evidence="3" id="KW-0408">Iron</keyword>
<proteinExistence type="inferred from homology"/>
<name>A0ABY3PNU8_9CYAN</name>
<dbReference type="Proteomes" id="UP001054846">
    <property type="component" value="Chromosome"/>
</dbReference>
<evidence type="ECO:0000313" key="4">
    <source>
        <dbReference type="EMBL" id="UFP95238.1"/>
    </source>
</evidence>
<dbReference type="PRINTS" id="PR00385">
    <property type="entry name" value="P450"/>
</dbReference>
<dbReference type="PANTHER" id="PTHR24305:SF166">
    <property type="entry name" value="CYTOCHROME P450 12A4, MITOCHONDRIAL-RELATED"/>
    <property type="match status" value="1"/>
</dbReference>
<dbReference type="Gene3D" id="1.10.630.10">
    <property type="entry name" value="Cytochrome P450"/>
    <property type="match status" value="1"/>
</dbReference>
<dbReference type="InterPro" id="IPR017972">
    <property type="entry name" value="Cyt_P450_CS"/>
</dbReference>
<dbReference type="PRINTS" id="PR00463">
    <property type="entry name" value="EP450I"/>
</dbReference>
<gene>
    <name evidence="4" type="ORF">ISF26_03020</name>
</gene>
<dbReference type="InterPro" id="IPR036396">
    <property type="entry name" value="Cyt_P450_sf"/>
</dbReference>
<evidence type="ECO:0000313" key="5">
    <source>
        <dbReference type="Proteomes" id="UP001054846"/>
    </source>
</evidence>
<evidence type="ECO:0000256" key="2">
    <source>
        <dbReference type="ARBA" id="ARBA00010617"/>
    </source>
</evidence>
<reference evidence="4 5" key="1">
    <citation type="journal article" date="2021" name="Genome Biol. Evol.">
        <title>Complete Genome Sequencing of a Novel Gloeobacter Species from a Waterfall Cave in Mexico.</title>
        <authorList>
            <person name="Saw J.H."/>
            <person name="Cardona T."/>
            <person name="Montejano G."/>
        </authorList>
    </citation>
    <scope>NUCLEOTIDE SEQUENCE [LARGE SCALE GENOMIC DNA]</scope>
    <source>
        <strain evidence="4">MG652769</strain>
    </source>
</reference>
<comment type="similarity">
    <text evidence="2 3">Belongs to the cytochrome P450 family.</text>
</comment>
<dbReference type="PROSITE" id="PS00086">
    <property type="entry name" value="CYTOCHROME_P450"/>
    <property type="match status" value="1"/>
</dbReference>
<keyword evidence="3" id="KW-0560">Oxidoreductase</keyword>
<keyword evidence="5" id="KW-1185">Reference proteome</keyword>
<accession>A0ABY3PNU8</accession>
<keyword evidence="3" id="KW-0479">Metal-binding</keyword>
<keyword evidence="3" id="KW-0503">Monooxygenase</keyword>
<evidence type="ECO:0000256" key="3">
    <source>
        <dbReference type="RuleBase" id="RU000461"/>
    </source>
</evidence>
<dbReference type="RefSeq" id="WP_230842464.1">
    <property type="nucleotide sequence ID" value="NZ_CP063845.1"/>
</dbReference>
<dbReference type="EMBL" id="CP063845">
    <property type="protein sequence ID" value="UFP95238.1"/>
    <property type="molecule type" value="Genomic_DNA"/>
</dbReference>
<evidence type="ECO:0000256" key="1">
    <source>
        <dbReference type="ARBA" id="ARBA00001971"/>
    </source>
</evidence>
<dbReference type="SUPFAM" id="SSF48264">
    <property type="entry name" value="Cytochrome P450"/>
    <property type="match status" value="1"/>
</dbReference>
<organism evidence="4 5">
    <name type="scientific">Gloeobacter morelensis MG652769</name>
    <dbReference type="NCBI Taxonomy" id="2781736"/>
    <lineage>
        <taxon>Bacteria</taxon>
        <taxon>Bacillati</taxon>
        <taxon>Cyanobacteriota</taxon>
        <taxon>Cyanophyceae</taxon>
        <taxon>Gloeobacterales</taxon>
        <taxon>Gloeobacteraceae</taxon>
        <taxon>Gloeobacter</taxon>
        <taxon>Gloeobacter morelensis</taxon>
    </lineage>
</organism>
<sequence>MSLPAGPASPPPLQLLQWIGRPTDYLERTAQRYGDPFTMRLGLHSPVTGVFFSSPEAFQQLFNTEPGLFDSGGANASSTFNLLFGTNSLILLDGERHQQQRRLLTPPFHGERMRSYGELIRTLTEQVIARWQSGTPFQARRSMQRISLGVILKAVFGLHDGTRYLRVCRLLGNLIDASASPLLFGLRLIFPQDAGPMSPMGQLKAQIDAIDELLYAEIRERRERPNPRADDILSLLMAARDEAGQGMGEVELRDELMTLLVAGHETTATAMAWALYWIHRLPEVRERLLAELDSLGSELDPEAIARLPYLGAVCSETLRIYPVAMVAFARVPRRPVRILDREYPAGTFLIPNIYLAHRRPESYPDPERFRPERFLERTFSPYEFVPFGGGSRRCIGMAFALYEMKLVLATVLARVELRLADSRPLQPVRRGLTLAPPEGLYLVPVGERSASRLLSHARTGGQ</sequence>